<dbReference type="EMBL" id="UYJE01010293">
    <property type="protein sequence ID" value="VDI81830.1"/>
    <property type="molecule type" value="Genomic_DNA"/>
</dbReference>
<evidence type="ECO:0000313" key="5">
    <source>
        <dbReference type="Proteomes" id="UP000596742"/>
    </source>
</evidence>
<keyword evidence="5" id="KW-1185">Reference proteome</keyword>
<dbReference type="PROSITE" id="PS50088">
    <property type="entry name" value="ANK_REPEAT"/>
    <property type="match status" value="3"/>
</dbReference>
<gene>
    <name evidence="4" type="ORF">MGAL_10B014836</name>
</gene>
<sequence>MAPLMKAYRQGHLPVVARLIEKGADINTTDDNGNTLISLSCKNGDIDIANQLIDRGCDIHKPNIDRKTPLMNACLGGHLSIVTRFIELCADINITDYKRDTSFSWASKGGNSDIVNLLFEKSFDEHKHLAEACDNEYLPMYKNKDIHELYGAENLDYFLPFAGTSKDFTELLSTGTYESFENRVFLCGSCACGKSTLASVLIGSPIPLTWKSTDGLEIHFGRNGINLETHEMVPLTGAIVKHWVNSILTYCVDESDVDDPMPMVVFAATHRDLFTEDMQKKIKKEFAKKVMITEMFGTHEMKKHIVFDPVYFINGTDKDDHKISKLKDLIVTIAVNQSSW</sequence>
<protein>
    <submittedName>
        <fullName evidence="4">Uncharacterized protein</fullName>
    </submittedName>
</protein>
<dbReference type="InterPro" id="IPR002110">
    <property type="entry name" value="Ankyrin_rpt"/>
</dbReference>
<keyword evidence="1" id="KW-0677">Repeat</keyword>
<dbReference type="InterPro" id="IPR036770">
    <property type="entry name" value="Ankyrin_rpt-contain_sf"/>
</dbReference>
<dbReference type="SUPFAM" id="SSF52540">
    <property type="entry name" value="P-loop containing nucleoside triphosphate hydrolases"/>
    <property type="match status" value="1"/>
</dbReference>
<dbReference type="Gene3D" id="1.25.40.20">
    <property type="entry name" value="Ankyrin repeat-containing domain"/>
    <property type="match status" value="1"/>
</dbReference>
<dbReference type="SMART" id="SM00248">
    <property type="entry name" value="ANK"/>
    <property type="match status" value="4"/>
</dbReference>
<dbReference type="Proteomes" id="UP000596742">
    <property type="component" value="Unassembled WGS sequence"/>
</dbReference>
<dbReference type="PROSITE" id="PS50297">
    <property type="entry name" value="ANK_REP_REGION"/>
    <property type="match status" value="1"/>
</dbReference>
<feature type="repeat" description="ANK" evidence="3">
    <location>
        <begin position="32"/>
        <end position="64"/>
    </location>
</feature>
<dbReference type="PANTHER" id="PTHR24171">
    <property type="entry name" value="ANKYRIN REPEAT DOMAIN-CONTAINING PROTEIN 39-RELATED"/>
    <property type="match status" value="1"/>
</dbReference>
<dbReference type="AlphaFoldDB" id="A0A8B6HNK4"/>
<name>A0A8B6HNK4_MYTGA</name>
<feature type="repeat" description="ANK" evidence="3">
    <location>
        <begin position="65"/>
        <end position="97"/>
    </location>
</feature>
<evidence type="ECO:0000256" key="2">
    <source>
        <dbReference type="ARBA" id="ARBA00023043"/>
    </source>
</evidence>
<reference evidence="4" key="1">
    <citation type="submission" date="2018-11" db="EMBL/GenBank/DDBJ databases">
        <authorList>
            <person name="Alioto T."/>
            <person name="Alioto T."/>
        </authorList>
    </citation>
    <scope>NUCLEOTIDE SEQUENCE</scope>
</reference>
<dbReference type="Pfam" id="PF12796">
    <property type="entry name" value="Ank_2"/>
    <property type="match status" value="1"/>
</dbReference>
<feature type="repeat" description="ANK" evidence="3">
    <location>
        <begin position="1"/>
        <end position="31"/>
    </location>
</feature>
<keyword evidence="2 3" id="KW-0040">ANK repeat</keyword>
<accession>A0A8B6HNK4</accession>
<evidence type="ECO:0000313" key="4">
    <source>
        <dbReference type="EMBL" id="VDI81830.1"/>
    </source>
</evidence>
<proteinExistence type="predicted"/>
<dbReference type="Pfam" id="PF00023">
    <property type="entry name" value="Ank"/>
    <property type="match status" value="1"/>
</dbReference>
<dbReference type="SUPFAM" id="SSF48403">
    <property type="entry name" value="Ankyrin repeat"/>
    <property type="match status" value="1"/>
</dbReference>
<evidence type="ECO:0000256" key="3">
    <source>
        <dbReference type="PROSITE-ProRule" id="PRU00023"/>
    </source>
</evidence>
<comment type="caution">
    <text evidence="4">The sequence shown here is derived from an EMBL/GenBank/DDBJ whole genome shotgun (WGS) entry which is preliminary data.</text>
</comment>
<dbReference type="OrthoDB" id="426293at2759"/>
<organism evidence="4 5">
    <name type="scientific">Mytilus galloprovincialis</name>
    <name type="common">Mediterranean mussel</name>
    <dbReference type="NCBI Taxonomy" id="29158"/>
    <lineage>
        <taxon>Eukaryota</taxon>
        <taxon>Metazoa</taxon>
        <taxon>Spiralia</taxon>
        <taxon>Lophotrochozoa</taxon>
        <taxon>Mollusca</taxon>
        <taxon>Bivalvia</taxon>
        <taxon>Autobranchia</taxon>
        <taxon>Pteriomorphia</taxon>
        <taxon>Mytilida</taxon>
        <taxon>Mytiloidea</taxon>
        <taxon>Mytilidae</taxon>
        <taxon>Mytilinae</taxon>
        <taxon>Mytilus</taxon>
    </lineage>
</organism>
<dbReference type="PANTHER" id="PTHR24171:SF9">
    <property type="entry name" value="ANKYRIN REPEAT DOMAIN-CONTAINING PROTEIN 39"/>
    <property type="match status" value="1"/>
</dbReference>
<dbReference type="InterPro" id="IPR027417">
    <property type="entry name" value="P-loop_NTPase"/>
</dbReference>
<evidence type="ECO:0000256" key="1">
    <source>
        <dbReference type="ARBA" id="ARBA00022737"/>
    </source>
</evidence>